<dbReference type="OrthoDB" id="20at10482"/>
<name>A2Q0D7_9VIRU</name>
<dbReference type="KEGG" id="vg:5076300"/>
<dbReference type="Proteomes" id="UP000204242">
    <property type="component" value="Genome"/>
</dbReference>
<dbReference type="EMBL" id="AB291169">
    <property type="protein sequence ID" value="BAF45652.1"/>
    <property type="molecule type" value="Genomic_DNA"/>
</dbReference>
<dbReference type="RefSeq" id="YP_001031251.1">
    <property type="nucleotide sequence ID" value="NC_008961.1"/>
</dbReference>
<dbReference type="InterPro" id="IPR021982">
    <property type="entry name" value="REEP_Ichnovirus"/>
</dbReference>
<dbReference type="GeneID" id="5076300"/>
<reference evidence="1 2" key="1">
    <citation type="journal article" date="2007" name="Virology">
        <title>Shared and species-specific features among ichnovirus genomes.</title>
        <authorList>
            <person name="Tanaka K."/>
            <person name="Lapointe R."/>
            <person name="Barney W.E."/>
            <person name="Makkay A.M."/>
            <person name="Stoltz D."/>
            <person name="Cusson M."/>
            <person name="Webb B.A."/>
        </authorList>
    </citation>
    <scope>NUCLEOTIDE SEQUENCE [LARGE SCALE GENOMIC DNA]</scope>
</reference>
<dbReference type="Pfam" id="PF12132">
    <property type="entry name" value="DUF3587"/>
    <property type="match status" value="1"/>
</dbReference>
<evidence type="ECO:0000313" key="2">
    <source>
        <dbReference type="Proteomes" id="UP000204242"/>
    </source>
</evidence>
<proteinExistence type="predicted"/>
<accession>A2Q0D7</accession>
<sequence length="243" mass="28644">MDLGCDILLYMSKFMNFQDFKNLTVALWPNGGEDNAISEKLWKLSTYIKSTEFCNRKRVQIEYNYDPTRARKDRILINVESLLPVFHGIVLPDLPVSAKFLSVRKLNKLIIRQIRSTKTLRTQPAASNVELTSYHCTWYTHTLEERSHSHHLMWKHVYWWLNEHIIDDILWRLQPRVPRTPLLYTFSRRMKKKASQTCRSLMSMVIGRSADATVPRDFDLREVLSPRRLCDVLRNANSHAVLD</sequence>
<organism evidence="1 2">
    <name type="scientific">Ichnoviriform fugitivi</name>
    <dbReference type="NCBI Taxonomy" id="265522"/>
    <lineage>
        <taxon>Viruses</taxon>
        <taxon>Viruses incertae sedis</taxon>
        <taxon>Polydnaviriformidae</taxon>
        <taxon>Ichnoviriform</taxon>
    </lineage>
</organism>
<evidence type="ECO:0000313" key="1">
    <source>
        <dbReference type="EMBL" id="BAF45652.1"/>
    </source>
</evidence>
<protein>
    <submittedName>
        <fullName evidence="1">Repeat element protein-b4.1</fullName>
    </submittedName>
</protein>